<proteinExistence type="predicted"/>
<comment type="caution">
    <text evidence="1">The sequence shown here is derived from an EMBL/GenBank/DDBJ whole genome shotgun (WGS) entry which is preliminary data.</text>
</comment>
<gene>
    <name evidence="1" type="ORF">HNP48_000191</name>
</gene>
<reference evidence="1 2" key="1">
    <citation type="submission" date="2020-08" db="EMBL/GenBank/DDBJ databases">
        <title>Functional genomics of gut bacteria from endangered species of beetles.</title>
        <authorList>
            <person name="Carlos-Shanley C."/>
        </authorList>
    </citation>
    <scope>NUCLEOTIDE SEQUENCE [LARGE SCALE GENOMIC DNA]</scope>
    <source>
        <strain evidence="1 2">S00198</strain>
    </source>
</reference>
<keyword evidence="2" id="KW-1185">Reference proteome</keyword>
<dbReference type="RefSeq" id="WP_184854979.1">
    <property type="nucleotide sequence ID" value="NZ_JACHLK010000001.1"/>
</dbReference>
<dbReference type="Proteomes" id="UP000575083">
    <property type="component" value="Unassembled WGS sequence"/>
</dbReference>
<evidence type="ECO:0000313" key="1">
    <source>
        <dbReference type="EMBL" id="MBB6557527.1"/>
    </source>
</evidence>
<dbReference type="AlphaFoldDB" id="A0A7X0P9J4"/>
<dbReference type="EMBL" id="JACHLK010000001">
    <property type="protein sequence ID" value="MBB6557527.1"/>
    <property type="molecule type" value="Genomic_DNA"/>
</dbReference>
<accession>A0A7X0P9J4</accession>
<organism evidence="1 2">
    <name type="scientific">Acidovorax soli</name>
    <dbReference type="NCBI Taxonomy" id="592050"/>
    <lineage>
        <taxon>Bacteria</taxon>
        <taxon>Pseudomonadati</taxon>
        <taxon>Pseudomonadota</taxon>
        <taxon>Betaproteobacteria</taxon>
        <taxon>Burkholderiales</taxon>
        <taxon>Comamonadaceae</taxon>
        <taxon>Acidovorax</taxon>
    </lineage>
</organism>
<evidence type="ECO:0000313" key="2">
    <source>
        <dbReference type="Proteomes" id="UP000575083"/>
    </source>
</evidence>
<protein>
    <submittedName>
        <fullName evidence="1">Uncharacterized protein</fullName>
    </submittedName>
</protein>
<sequence length="78" mass="8470">MTDLLPSPAILLVPVWYGGPPDEIALPFPKTHYEVEHQGDRTQVRVAVSKAVVYDGIGPAEVIDPAQRLHTTSLAKPV</sequence>
<name>A0A7X0P9J4_9BURK</name>